<sequence length="70" mass="8080">MKVLSISKKDIAAMTPTEVDKLAERLEQDNYSNAFEGLNDWHLLRAIAFQRPELVESYIHLLDLEAYDEA</sequence>
<protein>
    <recommendedName>
        <fullName evidence="3">DUF2555 domain-containing protein</fullName>
    </recommendedName>
</protein>
<evidence type="ECO:0000313" key="2">
    <source>
        <dbReference type="Proteomes" id="UP000053372"/>
    </source>
</evidence>
<evidence type="ECO:0008006" key="3">
    <source>
        <dbReference type="Google" id="ProtNLM"/>
    </source>
</evidence>
<comment type="caution">
    <text evidence="1">The sequence shown here is derived from an EMBL/GenBank/DDBJ whole genome shotgun (WGS) entry which is preliminary data.</text>
</comment>
<organism evidence="1 2">
    <name type="scientific">Mastigocoleus testarum BC008</name>
    <dbReference type="NCBI Taxonomy" id="371196"/>
    <lineage>
        <taxon>Bacteria</taxon>
        <taxon>Bacillati</taxon>
        <taxon>Cyanobacteriota</taxon>
        <taxon>Cyanophyceae</taxon>
        <taxon>Nostocales</taxon>
        <taxon>Hapalosiphonaceae</taxon>
        <taxon>Mastigocoleus</taxon>
    </lineage>
</organism>
<evidence type="ECO:0000313" key="1">
    <source>
        <dbReference type="EMBL" id="KST67866.1"/>
    </source>
</evidence>
<keyword evidence="2" id="KW-1185">Reference proteome</keyword>
<dbReference type="AlphaFoldDB" id="A0A0V7ZTQ9"/>
<reference evidence="1 2" key="1">
    <citation type="journal article" date="2015" name="Genome Announc.">
        <title>Draft Genome of the Euendolithic (true boring) Cyanobacterium Mastigocoleus testarum strain BC008.</title>
        <authorList>
            <person name="Guida B.S."/>
            <person name="Garcia-Pichel F."/>
        </authorList>
    </citation>
    <scope>NUCLEOTIDE SEQUENCE [LARGE SCALE GENOMIC DNA]</scope>
    <source>
        <strain evidence="1 2">BC008</strain>
    </source>
</reference>
<dbReference type="Proteomes" id="UP000053372">
    <property type="component" value="Unassembled WGS sequence"/>
</dbReference>
<proteinExistence type="predicted"/>
<dbReference type="InterPro" id="IPR019678">
    <property type="entry name" value="DUF2555"/>
</dbReference>
<dbReference type="OrthoDB" id="488396at2"/>
<gene>
    <name evidence="1" type="ORF">BC008_31245</name>
</gene>
<dbReference type="RefSeq" id="WP_027844696.1">
    <property type="nucleotide sequence ID" value="NZ_LMTZ01000084.1"/>
</dbReference>
<dbReference type="EMBL" id="LMTZ01000084">
    <property type="protein sequence ID" value="KST67866.1"/>
    <property type="molecule type" value="Genomic_DNA"/>
</dbReference>
<name>A0A0V7ZTQ9_9CYAN</name>
<accession>A0A0V7ZTQ9</accession>
<dbReference type="Pfam" id="PF10742">
    <property type="entry name" value="DUF2555"/>
    <property type="match status" value="1"/>
</dbReference>